<comment type="caution">
    <text evidence="2">The sequence shown here is derived from an EMBL/GenBank/DDBJ whole genome shotgun (WGS) entry which is preliminary data.</text>
</comment>
<organism evidence="2 3">
    <name type="scientific">Candidatus Aquirickettsiella gammari</name>
    <dbReference type="NCBI Taxonomy" id="2016198"/>
    <lineage>
        <taxon>Bacteria</taxon>
        <taxon>Pseudomonadati</taxon>
        <taxon>Pseudomonadota</taxon>
        <taxon>Gammaproteobacteria</taxon>
        <taxon>Legionellales</taxon>
        <taxon>Coxiellaceae</taxon>
        <taxon>Candidatus Aquirickettsiella</taxon>
    </lineage>
</organism>
<evidence type="ECO:0000313" key="3">
    <source>
        <dbReference type="Proteomes" id="UP000226429"/>
    </source>
</evidence>
<feature type="domain" description="ATPase AAA-type core" evidence="1">
    <location>
        <begin position="8"/>
        <end position="64"/>
    </location>
</feature>
<name>A0A370CJI8_9COXI</name>
<dbReference type="PANTHER" id="PTHR37816:SF1">
    <property type="entry name" value="TOXIN"/>
    <property type="match status" value="1"/>
</dbReference>
<dbReference type="Gene3D" id="3.40.50.300">
    <property type="entry name" value="P-loop containing nucleotide triphosphate hydrolases"/>
    <property type="match status" value="1"/>
</dbReference>
<dbReference type="PANTHER" id="PTHR37816">
    <property type="entry name" value="YALI0E33011P"/>
    <property type="match status" value="1"/>
</dbReference>
<dbReference type="InterPro" id="IPR027417">
    <property type="entry name" value="P-loop_NTPase"/>
</dbReference>
<reference evidence="2 3" key="2">
    <citation type="journal article" date="2018" name="J. Invertebr. Pathol.">
        <title>'Candidatus Aquirickettsiella gammari' (Gammaproteobacteria: Legionellales: Coxiellaceae): A bacterial pathogen of the freshwater crustacean Gammarus fossarum (Malacostraca: Amphipoda).</title>
        <authorList>
            <person name="Bojko J."/>
            <person name="Dunn A.M."/>
            <person name="Stebbing P.D."/>
            <person name="van Aerle R."/>
            <person name="Bacela-Spychalska K."/>
            <person name="Bean T.P."/>
            <person name="Urrutia A."/>
            <person name="Stentiford G.D."/>
        </authorList>
    </citation>
    <scope>NUCLEOTIDE SEQUENCE [LARGE SCALE GENOMIC DNA]</scope>
    <source>
        <strain evidence="2">RA15029</strain>
    </source>
</reference>
<dbReference type="InterPro" id="IPR052922">
    <property type="entry name" value="Cytidylate_Kinase-2"/>
</dbReference>
<dbReference type="InterPro" id="IPR003959">
    <property type="entry name" value="ATPase_AAA_core"/>
</dbReference>
<protein>
    <submittedName>
        <fullName evidence="2">AAA family ATPase</fullName>
    </submittedName>
</protein>
<dbReference type="Proteomes" id="UP000226429">
    <property type="component" value="Unassembled WGS sequence"/>
</dbReference>
<dbReference type="Pfam" id="PF00004">
    <property type="entry name" value="AAA"/>
    <property type="match status" value="1"/>
</dbReference>
<gene>
    <name evidence="2" type="ORF">CFE62_003665</name>
</gene>
<dbReference type="EMBL" id="NMOS02000008">
    <property type="protein sequence ID" value="RDH40466.1"/>
    <property type="molecule type" value="Genomic_DNA"/>
</dbReference>
<sequence length="182" mass="21273">MNIDNLRILVIGSPGSGKTIFAKKLANILHVPLYHLDDLYWGTNWIRVSSDKMVSILHKLCSSSSWIIDGNHFKTLEIRASYANLVIYLDIPVSLCLWRFLLRSIKRFFGEKSTLPKKIKFDKNYRPKFHIEWHLIKLIVLFKFKTKPKILDLLNNYNLNNIRLTSLGAVETYINSLSRLIR</sequence>
<proteinExistence type="predicted"/>
<keyword evidence="3" id="KW-1185">Reference proteome</keyword>
<reference evidence="2 3" key="1">
    <citation type="journal article" date="2017" name="Int. J. Syst. Evol. Microbiol.">
        <title>Aquarickettsiella crustaci n. gen. n. sp. (Gammaproteobacteria: Legionellales: Coxiellaceae); a bacterial pathogen of the freshwater crustacean: Gammarus fossarum (Malacostraca: Amphipoda).</title>
        <authorList>
            <person name="Bojko J."/>
            <person name="Dunn A.M."/>
            <person name="Stebbing P.D."/>
            <person name="Van Aerle R."/>
            <person name="Bacela-Spychalska K."/>
            <person name="Bean T.P."/>
            <person name="Stentiford G.D."/>
        </authorList>
    </citation>
    <scope>NUCLEOTIDE SEQUENCE [LARGE SCALE GENOMIC DNA]</scope>
    <source>
        <strain evidence="2">RA15029</strain>
    </source>
</reference>
<evidence type="ECO:0000259" key="1">
    <source>
        <dbReference type="Pfam" id="PF00004"/>
    </source>
</evidence>
<accession>A0A370CJI8</accession>
<dbReference type="AlphaFoldDB" id="A0A370CJI8"/>
<dbReference type="GO" id="GO:0016887">
    <property type="term" value="F:ATP hydrolysis activity"/>
    <property type="evidence" value="ECO:0007669"/>
    <property type="project" value="InterPro"/>
</dbReference>
<dbReference type="GO" id="GO:0005524">
    <property type="term" value="F:ATP binding"/>
    <property type="evidence" value="ECO:0007669"/>
    <property type="project" value="InterPro"/>
</dbReference>
<dbReference type="SUPFAM" id="SSF52540">
    <property type="entry name" value="P-loop containing nucleoside triphosphate hydrolases"/>
    <property type="match status" value="1"/>
</dbReference>
<evidence type="ECO:0000313" key="2">
    <source>
        <dbReference type="EMBL" id="RDH40466.1"/>
    </source>
</evidence>